<dbReference type="InterPro" id="IPR004695">
    <property type="entry name" value="SLAC1/Mae1/Ssu1/TehA"/>
</dbReference>
<sequence length="312" mass="34223">MKRSLVQVPLALSGLLLALVALANLLAPVHPLIKPSLQALALLGYSILFSRIFAVWSKTRTELGQPIVASCFATLFMGLLLLTASLSPLPLGIGKGIWLTLVLLYGAYIVYFSYRFIVPRRLELVFPSWFIVYVGFAMAGVTAPVYQAFRLGWFSLIFAGISFAILLPVVVYRLLRVKLVQAQFPLLAIFAAPTALLLTAYLQLAEQVDLRLLVFLLVLSQSFYLTVVLSLRRLTKNGFSPLFAAFTFPLVSSAISLKLTLGKLVGLQSLLSFVLQVEIILATLVIAGVAFLYVNHLSRELVSAWSSAEESV</sequence>
<feature type="transmembrane region" description="Helical" evidence="5">
    <location>
        <begin position="39"/>
        <end position="56"/>
    </location>
</feature>
<dbReference type="Pfam" id="PF03595">
    <property type="entry name" value="SLAC1"/>
    <property type="match status" value="1"/>
</dbReference>
<dbReference type="EMBL" id="CP118734">
    <property type="protein sequence ID" value="WNY49585.1"/>
    <property type="molecule type" value="Genomic_DNA"/>
</dbReference>
<dbReference type="Proteomes" id="UP001301526">
    <property type="component" value="Chromosome"/>
</dbReference>
<feature type="transmembrane region" description="Helical" evidence="5">
    <location>
        <begin position="68"/>
        <end position="91"/>
    </location>
</feature>
<evidence type="ECO:0000256" key="4">
    <source>
        <dbReference type="ARBA" id="ARBA00023136"/>
    </source>
</evidence>
<feature type="transmembrane region" description="Helical" evidence="5">
    <location>
        <begin position="97"/>
        <end position="117"/>
    </location>
</feature>
<feature type="transmembrane region" description="Helical" evidence="5">
    <location>
        <begin position="210"/>
        <end position="231"/>
    </location>
</feature>
<protein>
    <submittedName>
        <fullName evidence="6">TDT family transporter</fullName>
    </submittedName>
</protein>
<evidence type="ECO:0000313" key="7">
    <source>
        <dbReference type="Proteomes" id="UP001301526"/>
    </source>
</evidence>
<feature type="transmembrane region" description="Helical" evidence="5">
    <location>
        <begin position="273"/>
        <end position="294"/>
    </location>
</feature>
<evidence type="ECO:0000313" key="6">
    <source>
        <dbReference type="EMBL" id="WNY49585.1"/>
    </source>
</evidence>
<evidence type="ECO:0000256" key="3">
    <source>
        <dbReference type="ARBA" id="ARBA00022989"/>
    </source>
</evidence>
<evidence type="ECO:0000256" key="1">
    <source>
        <dbReference type="ARBA" id="ARBA00004141"/>
    </source>
</evidence>
<dbReference type="InterPro" id="IPR052951">
    <property type="entry name" value="Tellurite_res_ion_channel"/>
</dbReference>
<reference evidence="6 7" key="1">
    <citation type="submission" date="2023-02" db="EMBL/GenBank/DDBJ databases">
        <title>Streptococcus sp. Genome Sequencing and Assembly.</title>
        <authorList>
            <person name="Shore S.M."/>
            <person name="Nicholson T.L."/>
        </authorList>
    </citation>
    <scope>NUCLEOTIDE SEQUENCE [LARGE SCALE GENOMIC DNA]</scope>
    <source>
        <strain evidence="6 7">29892</strain>
    </source>
</reference>
<feature type="transmembrane region" description="Helical" evidence="5">
    <location>
        <begin position="184"/>
        <end position="204"/>
    </location>
</feature>
<organism evidence="6 7">
    <name type="scientific">Streptococcus iners subsp. hyiners</name>
    <dbReference type="NCBI Taxonomy" id="3028083"/>
    <lineage>
        <taxon>Bacteria</taxon>
        <taxon>Bacillati</taxon>
        <taxon>Bacillota</taxon>
        <taxon>Bacilli</taxon>
        <taxon>Lactobacillales</taxon>
        <taxon>Streptococcaceae</taxon>
        <taxon>Streptococcus</taxon>
        <taxon>Streptococcus iners</taxon>
    </lineage>
</organism>
<proteinExistence type="predicted"/>
<dbReference type="Gene3D" id="1.50.10.150">
    <property type="entry name" value="Voltage-dependent anion channel"/>
    <property type="match status" value="1"/>
</dbReference>
<evidence type="ECO:0000256" key="2">
    <source>
        <dbReference type="ARBA" id="ARBA00022692"/>
    </source>
</evidence>
<comment type="subcellular location">
    <subcellularLocation>
        <location evidence="1">Membrane</location>
        <topology evidence="1">Multi-pass membrane protein</topology>
    </subcellularLocation>
</comment>
<accession>A0AA96VGW5</accession>
<dbReference type="RefSeq" id="WP_248054722.1">
    <property type="nucleotide sequence ID" value="NZ_CP118734.1"/>
</dbReference>
<feature type="transmembrane region" description="Helical" evidence="5">
    <location>
        <begin position="243"/>
        <end position="261"/>
    </location>
</feature>
<feature type="transmembrane region" description="Helical" evidence="5">
    <location>
        <begin position="152"/>
        <end position="172"/>
    </location>
</feature>
<dbReference type="InterPro" id="IPR038665">
    <property type="entry name" value="Voltage-dep_anion_channel_sf"/>
</dbReference>
<dbReference type="PANTHER" id="PTHR37955:SF1">
    <property type="entry name" value="DEP DOMAIN-CONTAINING PROTEIN"/>
    <property type="match status" value="1"/>
</dbReference>
<dbReference type="CDD" id="cd09325">
    <property type="entry name" value="TDT_C4-dicarb_trans"/>
    <property type="match status" value="1"/>
</dbReference>
<feature type="transmembrane region" description="Helical" evidence="5">
    <location>
        <begin position="124"/>
        <end position="146"/>
    </location>
</feature>
<dbReference type="GO" id="GO:0005886">
    <property type="term" value="C:plasma membrane"/>
    <property type="evidence" value="ECO:0007669"/>
    <property type="project" value="TreeGrafter"/>
</dbReference>
<name>A0AA96VGW5_9STRE</name>
<dbReference type="AlphaFoldDB" id="A0AA96VGW5"/>
<keyword evidence="4 5" id="KW-0472">Membrane</keyword>
<keyword evidence="7" id="KW-1185">Reference proteome</keyword>
<dbReference type="PANTHER" id="PTHR37955">
    <property type="entry name" value="TELLURITE RESISTANCE PROTEIN TEHA"/>
    <property type="match status" value="1"/>
</dbReference>
<keyword evidence="2 5" id="KW-0812">Transmembrane</keyword>
<keyword evidence="3 5" id="KW-1133">Transmembrane helix</keyword>
<gene>
    <name evidence="6" type="ORF">PW220_02790</name>
</gene>
<dbReference type="GO" id="GO:0046583">
    <property type="term" value="F:monoatomic cation efflux transmembrane transporter activity"/>
    <property type="evidence" value="ECO:0007669"/>
    <property type="project" value="TreeGrafter"/>
</dbReference>
<evidence type="ECO:0000256" key="5">
    <source>
        <dbReference type="SAM" id="Phobius"/>
    </source>
</evidence>